<organism evidence="1 2">
    <name type="scientific">Ancylostoma ceylanicum</name>
    <dbReference type="NCBI Taxonomy" id="53326"/>
    <lineage>
        <taxon>Eukaryota</taxon>
        <taxon>Metazoa</taxon>
        <taxon>Ecdysozoa</taxon>
        <taxon>Nematoda</taxon>
        <taxon>Chromadorea</taxon>
        <taxon>Rhabditida</taxon>
        <taxon>Rhabditina</taxon>
        <taxon>Rhabditomorpha</taxon>
        <taxon>Strongyloidea</taxon>
        <taxon>Ancylostomatidae</taxon>
        <taxon>Ancylostomatinae</taxon>
        <taxon>Ancylostoma</taxon>
    </lineage>
</organism>
<dbReference type="EMBL" id="JARK01001346">
    <property type="protein sequence ID" value="EYC26318.1"/>
    <property type="molecule type" value="Genomic_DNA"/>
</dbReference>
<evidence type="ECO:0000313" key="1">
    <source>
        <dbReference type="EMBL" id="EYC26318.1"/>
    </source>
</evidence>
<comment type="caution">
    <text evidence="1">The sequence shown here is derived from an EMBL/GenBank/DDBJ whole genome shotgun (WGS) entry which is preliminary data.</text>
</comment>
<name>A0A016VHQ8_9BILA</name>
<keyword evidence="2" id="KW-1185">Reference proteome</keyword>
<dbReference type="Proteomes" id="UP000024635">
    <property type="component" value="Unassembled WGS sequence"/>
</dbReference>
<gene>
    <name evidence="1" type="primary">Acey_s0010.g1086</name>
    <name evidence="1" type="ORF">Y032_0010g1086</name>
</gene>
<sequence length="66" mass="7537">MSRDQVVFAICTKEIFIDLRFVFSAWSMVALCQPVRELVSGIYLRRKCTPKLLVRTSQTANEGGQK</sequence>
<proteinExistence type="predicted"/>
<accession>A0A016VHQ8</accession>
<reference evidence="2" key="1">
    <citation type="journal article" date="2015" name="Nat. Genet.">
        <title>The genome and transcriptome of the zoonotic hookworm Ancylostoma ceylanicum identify infection-specific gene families.</title>
        <authorList>
            <person name="Schwarz E.M."/>
            <person name="Hu Y."/>
            <person name="Antoshechkin I."/>
            <person name="Miller M.M."/>
            <person name="Sternberg P.W."/>
            <person name="Aroian R.V."/>
        </authorList>
    </citation>
    <scope>NUCLEOTIDE SEQUENCE</scope>
    <source>
        <strain evidence="2">HY135</strain>
    </source>
</reference>
<evidence type="ECO:0000313" key="2">
    <source>
        <dbReference type="Proteomes" id="UP000024635"/>
    </source>
</evidence>
<dbReference type="AlphaFoldDB" id="A0A016VHQ8"/>
<protein>
    <submittedName>
        <fullName evidence="1">Uncharacterized protein</fullName>
    </submittedName>
</protein>
<dbReference type="OrthoDB" id="10317927at2759"/>